<dbReference type="GO" id="GO:0005874">
    <property type="term" value="C:microtubule"/>
    <property type="evidence" value="ECO:0007669"/>
    <property type="project" value="UniProtKB-KW"/>
</dbReference>
<feature type="region of interest" description="Disordered" evidence="13">
    <location>
        <begin position="317"/>
        <end position="351"/>
    </location>
</feature>
<dbReference type="AlphaFoldDB" id="A0A183BHT5"/>
<dbReference type="GO" id="GO:0035735">
    <property type="term" value="P:intraciliary transport involved in cilium assembly"/>
    <property type="evidence" value="ECO:0007669"/>
    <property type="project" value="InterPro"/>
</dbReference>
<feature type="compositionally biased region" description="Acidic residues" evidence="13">
    <location>
        <begin position="327"/>
        <end position="339"/>
    </location>
</feature>
<evidence type="ECO:0000256" key="8">
    <source>
        <dbReference type="ARBA" id="ARBA00023017"/>
    </source>
</evidence>
<dbReference type="SUPFAM" id="SSF52540">
    <property type="entry name" value="P-loop containing nucleoside triphosphate hydrolases"/>
    <property type="match status" value="1"/>
</dbReference>
<feature type="compositionally biased region" description="Low complexity" evidence="13">
    <location>
        <begin position="317"/>
        <end position="326"/>
    </location>
</feature>
<name>A0A183BHT5_GLOPA</name>
<evidence type="ECO:0000256" key="1">
    <source>
        <dbReference type="ARBA" id="ARBA00004120"/>
    </source>
</evidence>
<evidence type="ECO:0000256" key="7">
    <source>
        <dbReference type="ARBA" id="ARBA00022794"/>
    </source>
</evidence>
<dbReference type="PANTHER" id="PTHR13236">
    <property type="entry name" value="DYNEIN 2 LIGHT INTERMEDIATE CHAIN, ISOFORM 2"/>
    <property type="match status" value="1"/>
</dbReference>
<dbReference type="Gene3D" id="3.40.50.300">
    <property type="entry name" value="P-loop containing nucleotide triphosphate hydrolases"/>
    <property type="match status" value="1"/>
</dbReference>
<evidence type="ECO:0000313" key="14">
    <source>
        <dbReference type="Proteomes" id="UP000050741"/>
    </source>
</evidence>
<evidence type="ECO:0000256" key="11">
    <source>
        <dbReference type="ARBA" id="ARBA00023212"/>
    </source>
</evidence>
<evidence type="ECO:0000256" key="5">
    <source>
        <dbReference type="ARBA" id="ARBA00022490"/>
    </source>
</evidence>
<dbReference type="InterPro" id="IPR027417">
    <property type="entry name" value="P-loop_NTPase"/>
</dbReference>
<proteinExistence type="inferred from homology"/>
<dbReference type="CDD" id="cd00882">
    <property type="entry name" value="Ras_like_GTPase"/>
    <property type="match status" value="1"/>
</dbReference>
<evidence type="ECO:0000256" key="12">
    <source>
        <dbReference type="ARBA" id="ARBA00023273"/>
    </source>
</evidence>
<evidence type="ECO:0000256" key="4">
    <source>
        <dbReference type="ARBA" id="ARBA00022473"/>
    </source>
</evidence>
<protein>
    <recommendedName>
        <fullName evidence="3">Cytoplasmic dynein 2 light intermediate chain 1</fullName>
    </recommendedName>
</protein>
<evidence type="ECO:0000256" key="2">
    <source>
        <dbReference type="ARBA" id="ARBA00006831"/>
    </source>
</evidence>
<dbReference type="PANTHER" id="PTHR13236:SF0">
    <property type="entry name" value="CYTOPLASMIC DYNEIN 2 LIGHT INTERMEDIATE CHAIN 1"/>
    <property type="match status" value="1"/>
</dbReference>
<evidence type="ECO:0000256" key="13">
    <source>
        <dbReference type="SAM" id="MobiDB-lite"/>
    </source>
</evidence>
<reference evidence="14" key="1">
    <citation type="submission" date="2014-05" db="EMBL/GenBank/DDBJ databases">
        <title>The genome and life-stage specific transcriptomes of Globodera pallida elucidate key aspects of plant parasitism by a cyst nematode.</title>
        <authorList>
            <person name="Cotton J.A."/>
            <person name="Lilley C.J."/>
            <person name="Jones L.M."/>
            <person name="Kikuchi T."/>
            <person name="Reid A.J."/>
            <person name="Thorpe P."/>
            <person name="Tsai I.J."/>
            <person name="Beasley H."/>
            <person name="Blok V."/>
            <person name="Cock P.J.A."/>
            <person name="Van den Akker S.E."/>
            <person name="Holroyd N."/>
            <person name="Hunt M."/>
            <person name="Mantelin S."/>
            <person name="Naghra H."/>
            <person name="Pain A."/>
            <person name="Palomares-Rius J.E."/>
            <person name="Zarowiecki M."/>
            <person name="Berriman M."/>
            <person name="Jones J.T."/>
            <person name="Urwin P.E."/>
        </authorList>
    </citation>
    <scope>NUCLEOTIDE SEQUENCE [LARGE SCALE GENOMIC DNA]</scope>
    <source>
        <strain evidence="14">Lindley</strain>
    </source>
</reference>
<comment type="similarity">
    <text evidence="2">Belongs to the dynein light intermediate chain family.</text>
</comment>
<keyword evidence="11" id="KW-0206">Cytoskeleton</keyword>
<keyword evidence="7" id="KW-0970">Cilium biogenesis/degradation</keyword>
<dbReference type="GO" id="GO:0005930">
    <property type="term" value="C:axoneme"/>
    <property type="evidence" value="ECO:0007669"/>
    <property type="project" value="TreeGrafter"/>
</dbReference>
<keyword evidence="5" id="KW-0963">Cytoplasm</keyword>
<dbReference type="InterPro" id="IPR040045">
    <property type="entry name" value="DYNC2LI1"/>
</dbReference>
<keyword evidence="12" id="KW-0966">Cell projection</keyword>
<evidence type="ECO:0000256" key="10">
    <source>
        <dbReference type="ARBA" id="ARBA00023175"/>
    </source>
</evidence>
<keyword evidence="10" id="KW-0505">Motor protein</keyword>
<keyword evidence="6" id="KW-0493">Microtubule</keyword>
<comment type="subcellular location">
    <subcellularLocation>
        <location evidence="1">Cytoplasm</location>
        <location evidence="1">Cytoskeleton</location>
        <location evidence="1">Cilium basal body</location>
    </subcellularLocation>
</comment>
<organism evidence="14 15">
    <name type="scientific">Globodera pallida</name>
    <name type="common">Potato cyst nematode worm</name>
    <name type="synonym">Heterodera pallida</name>
    <dbReference type="NCBI Taxonomy" id="36090"/>
    <lineage>
        <taxon>Eukaryota</taxon>
        <taxon>Metazoa</taxon>
        <taxon>Ecdysozoa</taxon>
        <taxon>Nematoda</taxon>
        <taxon>Chromadorea</taxon>
        <taxon>Rhabditida</taxon>
        <taxon>Tylenchina</taxon>
        <taxon>Tylenchomorpha</taxon>
        <taxon>Tylenchoidea</taxon>
        <taxon>Heteroderidae</taxon>
        <taxon>Heteroderinae</taxon>
        <taxon>Globodera</taxon>
    </lineage>
</organism>
<reference evidence="15" key="2">
    <citation type="submission" date="2016-06" db="UniProtKB">
        <authorList>
            <consortium name="WormBaseParasite"/>
        </authorList>
    </citation>
    <scope>IDENTIFICATION</scope>
</reference>
<evidence type="ECO:0000256" key="6">
    <source>
        <dbReference type="ARBA" id="ARBA00022701"/>
    </source>
</evidence>
<dbReference type="GO" id="GO:0036064">
    <property type="term" value="C:ciliary basal body"/>
    <property type="evidence" value="ECO:0007669"/>
    <property type="project" value="TreeGrafter"/>
</dbReference>
<dbReference type="WBParaSite" id="GPLIN_000016300">
    <property type="protein sequence ID" value="GPLIN_000016300"/>
    <property type="gene ID" value="GPLIN_000016300"/>
</dbReference>
<dbReference type="Proteomes" id="UP000050741">
    <property type="component" value="Unassembled WGS sequence"/>
</dbReference>
<dbReference type="GO" id="GO:0045504">
    <property type="term" value="F:dynein heavy chain binding"/>
    <property type="evidence" value="ECO:0007669"/>
    <property type="project" value="TreeGrafter"/>
</dbReference>
<sequence>MAQEDKKQNVDIFALIQQQFEQLRNVDEKQQSNNFLPSSDGSNAENWPEQTLVCCGSSNSGKSSLISLFLSAFSARHISSAVPSSAIDQKTIALEFRFGIRIWGENNKQLVNVWELAGGGTMAPLVQIPLQKRNIRATSLLLFLDLTRPELLQSVAETLMTACRKQIESLLADNKTPQAAIGLIWDKHTAIRPIGIPFAIVCARYDEFQNLNSEQKRQTYRLIRQFAHINGAAIITLSIRMDSLLTKARTFLTNLVNAPPLQQIQKSLSTDPQQPLFVVPHGTDSFEDINPSLRSLNSFSEAMLNFLQSLNQTFAQQQQESSSAAVQDDEANDGTEEGEEMKQQLAEPEIDALVEERTRLLELFAREKRDRREAEKRAADRRQ</sequence>
<accession>A0A183BHT5</accession>
<evidence type="ECO:0000256" key="3">
    <source>
        <dbReference type="ARBA" id="ARBA00018863"/>
    </source>
</evidence>
<dbReference type="GO" id="GO:0005868">
    <property type="term" value="C:cytoplasmic dynein complex"/>
    <property type="evidence" value="ECO:0007669"/>
    <property type="project" value="InterPro"/>
</dbReference>
<feature type="region of interest" description="Disordered" evidence="13">
    <location>
        <begin position="364"/>
        <end position="383"/>
    </location>
</feature>
<dbReference type="GO" id="GO:0035721">
    <property type="term" value="P:intraciliary retrograde transport"/>
    <property type="evidence" value="ECO:0007669"/>
    <property type="project" value="InterPro"/>
</dbReference>
<keyword evidence="8" id="KW-0243">Dynein</keyword>
<keyword evidence="14" id="KW-1185">Reference proteome</keyword>
<evidence type="ECO:0000313" key="15">
    <source>
        <dbReference type="WBParaSite" id="GPLIN_000016300"/>
    </source>
</evidence>
<evidence type="ECO:0000256" key="9">
    <source>
        <dbReference type="ARBA" id="ARBA00023069"/>
    </source>
</evidence>
<keyword evidence="4" id="KW-0217">Developmental protein</keyword>
<keyword evidence="9" id="KW-0969">Cilium</keyword>